<dbReference type="STRING" id="425265.A8Q4X4"/>
<evidence type="ECO:0000313" key="8">
    <source>
        <dbReference type="EMBL" id="EDP43068.1"/>
    </source>
</evidence>
<dbReference type="GO" id="GO:0004657">
    <property type="term" value="F:proline dehydrogenase activity"/>
    <property type="evidence" value="ECO:0007669"/>
    <property type="project" value="TreeGrafter"/>
</dbReference>
<dbReference type="Gene3D" id="3.50.50.60">
    <property type="entry name" value="FAD/NAD(P)-binding domain"/>
    <property type="match status" value="1"/>
</dbReference>
<keyword evidence="6" id="KW-0732">Signal</keyword>
<dbReference type="Proteomes" id="UP000008837">
    <property type="component" value="Unassembled WGS sequence"/>
</dbReference>
<comment type="similarity">
    <text evidence="2">Belongs to the MSOX/MTOX family.</text>
</comment>
<dbReference type="SUPFAM" id="SSF51905">
    <property type="entry name" value="FAD/NAD(P)-binding domain"/>
    <property type="match status" value="1"/>
</dbReference>
<dbReference type="InterPro" id="IPR006076">
    <property type="entry name" value="FAD-dep_OxRdtase"/>
</dbReference>
<dbReference type="PANTHER" id="PTHR10961">
    <property type="entry name" value="PEROXISOMAL SARCOSINE OXIDASE"/>
    <property type="match status" value="1"/>
</dbReference>
<dbReference type="GO" id="GO:0050660">
    <property type="term" value="F:flavin adenine dinucleotide binding"/>
    <property type="evidence" value="ECO:0007669"/>
    <property type="project" value="InterPro"/>
</dbReference>
<keyword evidence="4" id="KW-0274">FAD</keyword>
<dbReference type="OMA" id="LKVACHS"/>
<dbReference type="InterPro" id="IPR036188">
    <property type="entry name" value="FAD/NAD-bd_sf"/>
</dbReference>
<comment type="caution">
    <text evidence="8">The sequence shown here is derived from an EMBL/GenBank/DDBJ whole genome shotgun (WGS) entry which is preliminary data.</text>
</comment>
<evidence type="ECO:0000256" key="1">
    <source>
        <dbReference type="ARBA" id="ARBA00001974"/>
    </source>
</evidence>
<feature type="chain" id="PRO_5002725143" description="FAD dependent oxidoreductase domain-containing protein" evidence="6">
    <location>
        <begin position="21"/>
        <end position="470"/>
    </location>
</feature>
<dbReference type="Gene3D" id="3.30.9.10">
    <property type="entry name" value="D-Amino Acid Oxidase, subunit A, domain 2"/>
    <property type="match status" value="1"/>
</dbReference>
<dbReference type="InterPro" id="IPR045170">
    <property type="entry name" value="MTOX"/>
</dbReference>
<dbReference type="InParanoid" id="A8Q4X4"/>
<dbReference type="GO" id="GO:0050031">
    <property type="term" value="F:L-pipecolate oxidase activity"/>
    <property type="evidence" value="ECO:0007669"/>
    <property type="project" value="TreeGrafter"/>
</dbReference>
<comment type="cofactor">
    <cofactor evidence="1">
        <name>FAD</name>
        <dbReference type="ChEBI" id="CHEBI:57692"/>
    </cofactor>
</comment>
<evidence type="ECO:0000256" key="5">
    <source>
        <dbReference type="ARBA" id="ARBA00023002"/>
    </source>
</evidence>
<dbReference type="GeneID" id="5854587"/>
<dbReference type="Pfam" id="PF01266">
    <property type="entry name" value="DAO"/>
    <property type="match status" value="1"/>
</dbReference>
<dbReference type="VEuPathDB" id="FungiDB:MGL_2664"/>
<dbReference type="GO" id="GO:0008115">
    <property type="term" value="F:sarcosine oxidase activity"/>
    <property type="evidence" value="ECO:0007669"/>
    <property type="project" value="TreeGrafter"/>
</dbReference>
<feature type="signal peptide" evidence="6">
    <location>
        <begin position="1"/>
        <end position="20"/>
    </location>
</feature>
<sequence>MSAFGHVLIVGAGIFGASTALELARLGHRVTIVDRSQDGYACENASSHDLNKIVRSDYMDAHYRDLGKKAIELWRSHPLYAPYFHEVGIFFYSGVPASNEEPWLRNGVENAIKPIQGAYEFGNHTERPMARTIKSPLEAMHVFPERLRPHLGEALTSFDKQVGYLNPQAGWVEARNATFAVLDEAKRLGVEVVSDATIVELVFASSSSSSSSTQAKPRVCGAVTSNGRTIHADRVVLAAGCWTPSLLETLHVPLKKPILRPSAHCVLTLKIQPDVARLFHGSPVTFNMDTGMYTFEPNPDGILKCAIHGLGSSSPDPRDSTTPAFPHANTNPHVSQMLKHIQAMFPVLQMDGPNKNMDVYYTRFCWYCDTADENFLIDFHPDVDNLLVASGDSGHALKFLPLMGRLITSKLLHIENDSALAPDMGLSAYQRRVFSFEHHMHADKTVNTSMPIDYIRISGIPPAHVPQPKL</sequence>
<accession>A8Q4X4</accession>
<reference evidence="8 9" key="1">
    <citation type="journal article" date="2007" name="Proc. Natl. Acad. Sci. U.S.A.">
        <title>Dandruff-associated Malassezia genomes reveal convergent and divergent virulence traits shared with plant and human fungal pathogens.</title>
        <authorList>
            <person name="Xu J."/>
            <person name="Saunders C.W."/>
            <person name="Hu P."/>
            <person name="Grant R.A."/>
            <person name="Boekhout T."/>
            <person name="Kuramae E.E."/>
            <person name="Kronstad J.W."/>
            <person name="Deangelis Y.M."/>
            <person name="Reeder N.L."/>
            <person name="Johnstone K.R."/>
            <person name="Leland M."/>
            <person name="Fieno A.M."/>
            <person name="Begley W.M."/>
            <person name="Sun Y."/>
            <person name="Lacey M.P."/>
            <person name="Chaudhary T."/>
            <person name="Keough T."/>
            <person name="Chu L."/>
            <person name="Sears R."/>
            <person name="Yuan B."/>
            <person name="Dawson T.L.Jr."/>
        </authorList>
    </citation>
    <scope>NUCLEOTIDE SEQUENCE [LARGE SCALE GENOMIC DNA]</scope>
    <source>
        <strain evidence="9">ATCC MYA-4612 / CBS 7966</strain>
    </source>
</reference>
<dbReference type="OrthoDB" id="2219495at2759"/>
<evidence type="ECO:0000256" key="6">
    <source>
        <dbReference type="SAM" id="SignalP"/>
    </source>
</evidence>
<dbReference type="AlphaFoldDB" id="A8Q4X4"/>
<dbReference type="KEGG" id="mgl:MGL_2664"/>
<keyword evidence="3" id="KW-0285">Flavoprotein</keyword>
<protein>
    <recommendedName>
        <fullName evidence="7">FAD dependent oxidoreductase domain-containing protein</fullName>
    </recommendedName>
</protein>
<evidence type="ECO:0000256" key="4">
    <source>
        <dbReference type="ARBA" id="ARBA00022827"/>
    </source>
</evidence>
<name>A8Q4X4_MALGO</name>
<keyword evidence="9" id="KW-1185">Reference proteome</keyword>
<feature type="domain" description="FAD dependent oxidoreductase" evidence="7">
    <location>
        <begin position="7"/>
        <end position="408"/>
    </location>
</feature>
<evidence type="ECO:0000259" key="7">
    <source>
        <dbReference type="Pfam" id="PF01266"/>
    </source>
</evidence>
<evidence type="ECO:0000313" key="9">
    <source>
        <dbReference type="Proteomes" id="UP000008837"/>
    </source>
</evidence>
<dbReference type="RefSeq" id="XP_001730282.1">
    <property type="nucleotide sequence ID" value="XM_001730230.1"/>
</dbReference>
<evidence type="ECO:0000256" key="3">
    <source>
        <dbReference type="ARBA" id="ARBA00022630"/>
    </source>
</evidence>
<proteinExistence type="inferred from homology"/>
<dbReference type="EMBL" id="AAYY01000009">
    <property type="protein sequence ID" value="EDP43068.1"/>
    <property type="molecule type" value="Genomic_DNA"/>
</dbReference>
<organism evidence="8 9">
    <name type="scientific">Malassezia globosa (strain ATCC MYA-4612 / CBS 7966)</name>
    <name type="common">Dandruff-associated fungus</name>
    <dbReference type="NCBI Taxonomy" id="425265"/>
    <lineage>
        <taxon>Eukaryota</taxon>
        <taxon>Fungi</taxon>
        <taxon>Dikarya</taxon>
        <taxon>Basidiomycota</taxon>
        <taxon>Ustilaginomycotina</taxon>
        <taxon>Malasseziomycetes</taxon>
        <taxon>Malasseziales</taxon>
        <taxon>Malasseziaceae</taxon>
        <taxon>Malassezia</taxon>
    </lineage>
</organism>
<keyword evidence="5" id="KW-0560">Oxidoreductase</keyword>
<gene>
    <name evidence="8" type="ORF">MGL_2664</name>
</gene>
<evidence type="ECO:0000256" key="2">
    <source>
        <dbReference type="ARBA" id="ARBA00010989"/>
    </source>
</evidence>
<dbReference type="FunCoup" id="A8Q4X4">
    <property type="interactions" value="93"/>
</dbReference>
<dbReference type="PANTHER" id="PTHR10961:SF46">
    <property type="entry name" value="PEROXISOMAL SARCOSINE OXIDASE"/>
    <property type="match status" value="1"/>
</dbReference>